<evidence type="ECO:0008006" key="4">
    <source>
        <dbReference type="Google" id="ProtNLM"/>
    </source>
</evidence>
<feature type="chain" id="PRO_5030106931" description="Dickkopf N-terminal cysteine-rich domain-containing protein" evidence="1">
    <location>
        <begin position="18"/>
        <end position="620"/>
    </location>
</feature>
<dbReference type="EMBL" id="CP041186">
    <property type="protein sequence ID" value="QDG54765.1"/>
    <property type="molecule type" value="Genomic_DNA"/>
</dbReference>
<name>A0A4Y6Q451_PERCE</name>
<reference evidence="2 3" key="1">
    <citation type="submission" date="2019-06" db="EMBL/GenBank/DDBJ databases">
        <title>Persicimonas caeni gen. nov., sp. nov., a predatory bacterium isolated from solar saltern.</title>
        <authorList>
            <person name="Wang S."/>
        </authorList>
    </citation>
    <scope>NUCLEOTIDE SEQUENCE [LARGE SCALE GENOMIC DNA]</scope>
    <source>
        <strain evidence="2 3">YN101</strain>
    </source>
</reference>
<proteinExistence type="predicted"/>
<dbReference type="AlphaFoldDB" id="A0A4Y6Q451"/>
<dbReference type="Gene3D" id="2.60.120.380">
    <property type="match status" value="1"/>
</dbReference>
<dbReference type="RefSeq" id="WP_141201208.1">
    <property type="nucleotide sequence ID" value="NZ_CP041186.1"/>
</dbReference>
<evidence type="ECO:0000313" key="3">
    <source>
        <dbReference type="Proteomes" id="UP000315995"/>
    </source>
</evidence>
<dbReference type="PROSITE" id="PS51257">
    <property type="entry name" value="PROKAR_LIPOPROTEIN"/>
    <property type="match status" value="1"/>
</dbReference>
<protein>
    <recommendedName>
        <fullName evidence="4">Dickkopf N-terminal cysteine-rich domain-containing protein</fullName>
    </recommendedName>
</protein>
<keyword evidence="3" id="KW-1185">Reference proteome</keyword>
<keyword evidence="1" id="KW-0732">Signal</keyword>
<evidence type="ECO:0000313" key="2">
    <source>
        <dbReference type="EMBL" id="QDG54765.1"/>
    </source>
</evidence>
<evidence type="ECO:0000256" key="1">
    <source>
        <dbReference type="SAM" id="SignalP"/>
    </source>
</evidence>
<dbReference type="OrthoDB" id="5377609at2"/>
<feature type="signal peptide" evidence="1">
    <location>
        <begin position="1"/>
        <end position="17"/>
    </location>
</feature>
<sequence>MSRHIVVWLAFVCLAFAAGTLSGCFTDYSCTEIGCEGNLQCNASTGKCEALVRSCQPGSCPSGTVCNESTGICQSAGARCVDDSCPARQVCNAQTGFCEARSNCELDPCASAAEECDTLTGQCVPRSCADDSECPFSFYCAASGVCRSGCRVDEADACPDGEFCRAAVGEPIGQCREQCHADDDCPLGQQCEQTRDGSSCELEPPCAEDEDCRGQAVCRQNRCQPPPCTANADCAGDEVCDLATGTCVGGNCEEDIHAPNQTPDEAAELDPGSFAQLRLCPGKADWFSLRMRSSDAFELRLEHAPSADLDIFVWGPNGYLLAANQQTGPVTTLEVNSQVTQQVAVQIVGLDLDEETYDLEVTRNPDALFCRDDTSEENDHPGQPVVLPTDTSAPFEASLSVCGADEDWFVLPELQRDQGLVVARSEVTSQLVVELLTPDGYTYALAPPSAIEPDEIRLERLGAEGDYLLRVRDWLSRAGTYRLRTQVLAPFDCPDATAHNTAETAVQVPINAVQLYSFCPLEQAWEIDWLALTPAQQDGTLTAQVVAVGDLPDLDVVVFEQTVDGLERVRSAARTDQYYQVRLPVEAGESYLFRISANGVPGRIVDGVNYQVFYRYESSD</sequence>
<accession>A0A4Y6Q451</accession>
<organism evidence="2 3">
    <name type="scientific">Persicimonas caeni</name>
    <dbReference type="NCBI Taxonomy" id="2292766"/>
    <lineage>
        <taxon>Bacteria</taxon>
        <taxon>Deltaproteobacteria</taxon>
        <taxon>Bradymonadales</taxon>
        <taxon>Bradymonadaceae</taxon>
        <taxon>Persicimonas</taxon>
    </lineage>
</organism>
<accession>A0A5B8YHW4</accession>
<dbReference type="Proteomes" id="UP000315995">
    <property type="component" value="Chromosome"/>
</dbReference>
<gene>
    <name evidence="2" type="ORF">FIV42_29670</name>
</gene>